<dbReference type="EMBL" id="WJQS01000004">
    <property type="protein sequence ID" value="MRI85435.1"/>
    <property type="molecule type" value="Genomic_DNA"/>
</dbReference>
<name>A0A6I2GPQ2_9LACT</name>
<protein>
    <submittedName>
        <fullName evidence="3">Transporter substrate-binding domain-containing protein</fullName>
    </submittedName>
</protein>
<dbReference type="InterPro" id="IPR001638">
    <property type="entry name" value="Solute-binding_3/MltF_N"/>
</dbReference>
<organism evidence="3 4">
    <name type="scientific">Fundicoccus ignavus</name>
    <dbReference type="NCBI Taxonomy" id="2664442"/>
    <lineage>
        <taxon>Bacteria</taxon>
        <taxon>Bacillati</taxon>
        <taxon>Bacillota</taxon>
        <taxon>Bacilli</taxon>
        <taxon>Lactobacillales</taxon>
        <taxon>Aerococcaceae</taxon>
        <taxon>Fundicoccus</taxon>
    </lineage>
</organism>
<keyword evidence="1" id="KW-0732">Signal</keyword>
<evidence type="ECO:0000256" key="1">
    <source>
        <dbReference type="ARBA" id="ARBA00022729"/>
    </source>
</evidence>
<dbReference type="SMART" id="SM00062">
    <property type="entry name" value="PBPb"/>
    <property type="match status" value="1"/>
</dbReference>
<reference evidence="3 4" key="1">
    <citation type="submission" date="2019-11" db="EMBL/GenBank/DDBJ databases">
        <title>Characterisation of Fundicoccus ignavus gen. nov. sp. nov., a novel genus of the family Aerococcaceae isolated from bulk tank milk.</title>
        <authorList>
            <person name="Siebert A."/>
            <person name="Huptas C."/>
            <person name="Wenning M."/>
            <person name="Scherer S."/>
            <person name="Doll E.V."/>
        </authorList>
    </citation>
    <scope>NUCLEOTIDE SEQUENCE [LARGE SCALE GENOMIC DNA]</scope>
    <source>
        <strain evidence="3 4">WS4759</strain>
    </source>
</reference>
<feature type="domain" description="Solute-binding protein family 3/N-terminal" evidence="2">
    <location>
        <begin position="37"/>
        <end position="264"/>
    </location>
</feature>
<dbReference type="PANTHER" id="PTHR35936">
    <property type="entry name" value="MEMBRANE-BOUND LYTIC MUREIN TRANSGLYCOSYLASE F"/>
    <property type="match status" value="1"/>
</dbReference>
<dbReference type="AlphaFoldDB" id="A0A6I2GPQ2"/>
<proteinExistence type="predicted"/>
<gene>
    <name evidence="3" type="ORF">GIY09_06035</name>
</gene>
<evidence type="ECO:0000259" key="2">
    <source>
        <dbReference type="SMART" id="SM00062"/>
    </source>
</evidence>
<keyword evidence="4" id="KW-1185">Reference proteome</keyword>
<dbReference type="SUPFAM" id="SSF53850">
    <property type="entry name" value="Periplasmic binding protein-like II"/>
    <property type="match status" value="1"/>
</dbReference>
<accession>A0A6I2GPQ2</accession>
<evidence type="ECO:0000313" key="3">
    <source>
        <dbReference type="EMBL" id="MRI85435.1"/>
    </source>
</evidence>
<dbReference type="Gene3D" id="3.40.190.10">
    <property type="entry name" value="Periplasmic binding protein-like II"/>
    <property type="match status" value="2"/>
</dbReference>
<sequence>MKKILKLFFILSTLLFLALPLEYVSAKTLEEIKESGRIVMGTNAEYPPFEWVKMKDGEQDFVGIDFDLAQLIADEIGVELEISEHAFNALIPTVQSGKIDMVIAGMSYTDERAEQVDFSSTYYSTVNQFVVASDQVEQYKELADFSDVKIGVLKASVQEQLIAKQFPDSDYIAMNKNGDLIEALKAGKVEAVFMDNIVIADFVYQNEGLIEAVQGVEIEGGSFDKAIALSKGNEELLEVINKVVEEAVKSGKMEEIVQKNIELVRQEN</sequence>
<dbReference type="RefSeq" id="WP_153863478.1">
    <property type="nucleotide sequence ID" value="NZ_WJQS01000004.1"/>
</dbReference>
<evidence type="ECO:0000313" key="4">
    <source>
        <dbReference type="Proteomes" id="UP000430975"/>
    </source>
</evidence>
<dbReference type="PANTHER" id="PTHR35936:SF17">
    <property type="entry name" value="ARGININE-BINDING EXTRACELLULAR PROTEIN ARTP"/>
    <property type="match status" value="1"/>
</dbReference>
<dbReference type="Pfam" id="PF00497">
    <property type="entry name" value="SBP_bac_3"/>
    <property type="match status" value="1"/>
</dbReference>
<comment type="caution">
    <text evidence="3">The sequence shown here is derived from an EMBL/GenBank/DDBJ whole genome shotgun (WGS) entry which is preliminary data.</text>
</comment>
<dbReference type="Proteomes" id="UP000430975">
    <property type="component" value="Unassembled WGS sequence"/>
</dbReference>